<gene>
    <name evidence="2" type="ORF">FC32_GL001935</name>
</gene>
<feature type="transmembrane region" description="Helical" evidence="1">
    <location>
        <begin position="21"/>
        <end position="51"/>
    </location>
</feature>
<proteinExistence type="predicted"/>
<keyword evidence="1" id="KW-1133">Transmembrane helix</keyword>
<dbReference type="Pfam" id="PF06161">
    <property type="entry name" value="DUF975"/>
    <property type="match status" value="1"/>
</dbReference>
<feature type="transmembrane region" description="Helical" evidence="1">
    <location>
        <begin position="77"/>
        <end position="98"/>
    </location>
</feature>
<name>A0A0R1TZT0_9LACO</name>
<dbReference type="eggNOG" id="COG5523">
    <property type="taxonomic scope" value="Bacteria"/>
</dbReference>
<feature type="transmembrane region" description="Helical" evidence="1">
    <location>
        <begin position="199"/>
        <end position="220"/>
    </location>
</feature>
<feature type="transmembrane region" description="Helical" evidence="1">
    <location>
        <begin position="119"/>
        <end position="147"/>
    </location>
</feature>
<keyword evidence="1" id="KW-0812">Transmembrane</keyword>
<evidence type="ECO:0000313" key="3">
    <source>
        <dbReference type="Proteomes" id="UP000051324"/>
    </source>
</evidence>
<sequence length="242" mass="27040">MKTRSELKAEARKLLAGNWGKAILLNIISIVGVLLVGVFALGVITLIAVMAKHAAETGDSSVIDNYTSGGGSRGGGFVGGLISTFIGTGILYTLLDWLRTKNNDFSPVRGMFSIFSKEYFVPVLVLYILQTIFTFLWTLLFVIPGIIKSYAYSQTYFIYKDINASGNENHLNYLDYITLSRELMKGHKFEFFVLQLSFIGWWILGVCTFGVAFIWIIPYYQTTIAAYYKSLAGDKFLNYQAA</sequence>
<dbReference type="PATRIC" id="fig|1423724.4.peg.2019"/>
<dbReference type="PANTHER" id="PTHR40076:SF1">
    <property type="entry name" value="MEMBRANE PROTEIN"/>
    <property type="match status" value="1"/>
</dbReference>
<reference evidence="2 3" key="1">
    <citation type="journal article" date="2015" name="Genome Announc.">
        <title>Expanding the biotechnology potential of lactobacilli through comparative genomics of 213 strains and associated genera.</title>
        <authorList>
            <person name="Sun Z."/>
            <person name="Harris H.M."/>
            <person name="McCann A."/>
            <person name="Guo C."/>
            <person name="Argimon S."/>
            <person name="Zhang W."/>
            <person name="Yang X."/>
            <person name="Jeffery I.B."/>
            <person name="Cooney J.C."/>
            <person name="Kagawa T.F."/>
            <person name="Liu W."/>
            <person name="Song Y."/>
            <person name="Salvetti E."/>
            <person name="Wrobel A."/>
            <person name="Rasinkangas P."/>
            <person name="Parkhill J."/>
            <person name="Rea M.C."/>
            <person name="O'Sullivan O."/>
            <person name="Ritari J."/>
            <person name="Douillard F.P."/>
            <person name="Paul Ross R."/>
            <person name="Yang R."/>
            <person name="Briner A.E."/>
            <person name="Felis G.E."/>
            <person name="de Vos W.M."/>
            <person name="Barrangou R."/>
            <person name="Klaenhammer T.R."/>
            <person name="Caufield P.W."/>
            <person name="Cui Y."/>
            <person name="Zhang H."/>
            <person name="O'Toole P.W."/>
        </authorList>
    </citation>
    <scope>NUCLEOTIDE SEQUENCE [LARGE SCALE GENOMIC DNA]</scope>
    <source>
        <strain evidence="2 3">DSM 16634</strain>
    </source>
</reference>
<evidence type="ECO:0000256" key="1">
    <source>
        <dbReference type="SAM" id="Phobius"/>
    </source>
</evidence>
<dbReference type="AlphaFoldDB" id="A0A0R1TZT0"/>
<evidence type="ECO:0000313" key="2">
    <source>
        <dbReference type="EMBL" id="KRL86222.1"/>
    </source>
</evidence>
<comment type="caution">
    <text evidence="2">The sequence shown here is derived from an EMBL/GenBank/DDBJ whole genome shotgun (WGS) entry which is preliminary data.</text>
</comment>
<organism evidence="2 3">
    <name type="scientific">Ligilactobacillus apodemi DSM 16634 = JCM 16172</name>
    <dbReference type="NCBI Taxonomy" id="1423724"/>
    <lineage>
        <taxon>Bacteria</taxon>
        <taxon>Bacillati</taxon>
        <taxon>Bacillota</taxon>
        <taxon>Bacilli</taxon>
        <taxon>Lactobacillales</taxon>
        <taxon>Lactobacillaceae</taxon>
        <taxon>Ligilactobacillus</taxon>
    </lineage>
</organism>
<dbReference type="RefSeq" id="WP_025087385.1">
    <property type="nucleotide sequence ID" value="NZ_AZFT01000030.1"/>
</dbReference>
<dbReference type="Proteomes" id="UP000051324">
    <property type="component" value="Unassembled WGS sequence"/>
</dbReference>
<dbReference type="EMBL" id="AZFT01000030">
    <property type="protein sequence ID" value="KRL86222.1"/>
    <property type="molecule type" value="Genomic_DNA"/>
</dbReference>
<dbReference type="PANTHER" id="PTHR40076">
    <property type="entry name" value="MEMBRANE PROTEIN-RELATED"/>
    <property type="match status" value="1"/>
</dbReference>
<dbReference type="InterPro" id="IPR010380">
    <property type="entry name" value="DUF975"/>
</dbReference>
<accession>A0A0R1TZT0</accession>
<dbReference type="STRING" id="1423724.FC32_GL001935"/>
<protein>
    <submittedName>
        <fullName evidence="2">Integral membrane protein</fullName>
    </submittedName>
</protein>
<dbReference type="OrthoDB" id="9784844at2"/>
<keyword evidence="3" id="KW-1185">Reference proteome</keyword>
<keyword evidence="1" id="KW-0472">Membrane</keyword>